<evidence type="ECO:0000313" key="12">
    <source>
        <dbReference type="EMBL" id="KAA2373913.1"/>
    </source>
</evidence>
<dbReference type="Proteomes" id="UP000322658">
    <property type="component" value="Unassembled WGS sequence"/>
</dbReference>
<protein>
    <recommendedName>
        <fullName evidence="6 7">Thioredoxin</fullName>
    </recommendedName>
</protein>
<dbReference type="PROSITE" id="PS00194">
    <property type="entry name" value="THIOREDOXIN_1"/>
    <property type="match status" value="1"/>
</dbReference>
<keyword evidence="3" id="KW-0249">Electron transport</keyword>
<dbReference type="GO" id="GO:0045454">
    <property type="term" value="P:cell redox homeostasis"/>
    <property type="evidence" value="ECO:0007669"/>
    <property type="project" value="TreeGrafter"/>
</dbReference>
<reference evidence="13 14" key="1">
    <citation type="journal article" date="2019" name="Nat. Med.">
        <title>A library of human gut bacterial isolates paired with longitudinal multiomics data enables mechanistic microbiome research.</title>
        <authorList>
            <person name="Poyet M."/>
            <person name="Groussin M."/>
            <person name="Gibbons S.M."/>
            <person name="Avila-Pacheco J."/>
            <person name="Jiang X."/>
            <person name="Kearney S.M."/>
            <person name="Perrotta A.R."/>
            <person name="Berdy B."/>
            <person name="Zhao S."/>
            <person name="Lieberman T.D."/>
            <person name="Swanson P.K."/>
            <person name="Smith M."/>
            <person name="Roesemann S."/>
            <person name="Alexander J.E."/>
            <person name="Rich S.A."/>
            <person name="Livny J."/>
            <person name="Vlamakis H."/>
            <person name="Clish C."/>
            <person name="Bullock K."/>
            <person name="Deik A."/>
            <person name="Scott J."/>
            <person name="Pierce K.A."/>
            <person name="Xavier R.J."/>
            <person name="Alm E.J."/>
        </authorList>
    </citation>
    <scope>NUCLEOTIDE SEQUENCE [LARGE SCALE GENOMIC DNA]</scope>
    <source>
        <strain evidence="12 13">BIOML-A1</strain>
        <strain evidence="11 14">BIOML-A2</strain>
    </source>
</reference>
<dbReference type="PROSITE" id="PS51352">
    <property type="entry name" value="THIOREDOXIN_2"/>
    <property type="match status" value="1"/>
</dbReference>
<keyword evidence="2" id="KW-0813">Transport</keyword>
<keyword evidence="5 9" id="KW-0676">Redox-active center</keyword>
<accession>A0A5B3GKA8</accession>
<feature type="site" description="Contributes to redox potential value" evidence="8">
    <location>
        <position position="30"/>
    </location>
</feature>
<evidence type="ECO:0000313" key="14">
    <source>
        <dbReference type="Proteomes" id="UP000323567"/>
    </source>
</evidence>
<dbReference type="RefSeq" id="WP_022061499.1">
    <property type="nucleotide sequence ID" value="NZ_AP031448.1"/>
</dbReference>
<dbReference type="Gene3D" id="3.40.30.10">
    <property type="entry name" value="Glutaredoxin"/>
    <property type="match status" value="1"/>
</dbReference>
<evidence type="ECO:0000256" key="6">
    <source>
        <dbReference type="NCBIfam" id="TIGR01068"/>
    </source>
</evidence>
<dbReference type="GO" id="GO:0015035">
    <property type="term" value="F:protein-disulfide reductase activity"/>
    <property type="evidence" value="ECO:0007669"/>
    <property type="project" value="UniProtKB-UniRule"/>
</dbReference>
<dbReference type="AlphaFoldDB" id="A0A5B3GKA8"/>
<evidence type="ECO:0000256" key="5">
    <source>
        <dbReference type="ARBA" id="ARBA00023284"/>
    </source>
</evidence>
<evidence type="ECO:0000259" key="10">
    <source>
        <dbReference type="PROSITE" id="PS51352"/>
    </source>
</evidence>
<dbReference type="CDD" id="cd02947">
    <property type="entry name" value="TRX_family"/>
    <property type="match status" value="1"/>
</dbReference>
<gene>
    <name evidence="12" type="primary">trxA</name>
    <name evidence="12" type="ORF">F2Y07_11940</name>
    <name evidence="11" type="ORF">F2Y13_06330</name>
</gene>
<proteinExistence type="inferred from homology"/>
<dbReference type="NCBIfam" id="TIGR01068">
    <property type="entry name" value="thioredoxin"/>
    <property type="match status" value="1"/>
</dbReference>
<feature type="site" description="Deprotonates C-terminal active site Cys" evidence="8">
    <location>
        <position position="23"/>
    </location>
</feature>
<dbReference type="GO" id="GO:0005829">
    <property type="term" value="C:cytosol"/>
    <property type="evidence" value="ECO:0007669"/>
    <property type="project" value="TreeGrafter"/>
</dbReference>
<evidence type="ECO:0000256" key="3">
    <source>
        <dbReference type="ARBA" id="ARBA00022982"/>
    </source>
</evidence>
<dbReference type="SUPFAM" id="SSF52833">
    <property type="entry name" value="Thioredoxin-like"/>
    <property type="match status" value="1"/>
</dbReference>
<dbReference type="InterPro" id="IPR013766">
    <property type="entry name" value="Thioredoxin_domain"/>
</dbReference>
<dbReference type="InterPro" id="IPR017937">
    <property type="entry name" value="Thioredoxin_CS"/>
</dbReference>
<comment type="similarity">
    <text evidence="1 7">Belongs to the thioredoxin family.</text>
</comment>
<sequence>MALAINKDNFEALVAGDQPVVIDFWAEWCGPCRTMSPIVDELAAEYEGKVVIGKCDVEENDDITMKYGVRNIPTIVFLKGGELVDKQVGACPKDALKAKIEKLL</sequence>
<feature type="domain" description="Thioredoxin" evidence="10">
    <location>
        <begin position="1"/>
        <end position="104"/>
    </location>
</feature>
<organism evidence="12 13">
    <name type="scientific">Alistipes shahii</name>
    <dbReference type="NCBI Taxonomy" id="328814"/>
    <lineage>
        <taxon>Bacteria</taxon>
        <taxon>Pseudomonadati</taxon>
        <taxon>Bacteroidota</taxon>
        <taxon>Bacteroidia</taxon>
        <taxon>Bacteroidales</taxon>
        <taxon>Rikenellaceae</taxon>
        <taxon>Alistipes</taxon>
    </lineage>
</organism>
<dbReference type="EMBL" id="VVXJ01000030">
    <property type="protein sequence ID" value="KAA2373913.1"/>
    <property type="molecule type" value="Genomic_DNA"/>
</dbReference>
<feature type="site" description="Contributes to redox potential value" evidence="8">
    <location>
        <position position="31"/>
    </location>
</feature>
<dbReference type="PRINTS" id="PR00421">
    <property type="entry name" value="THIOREDOXIN"/>
</dbReference>
<dbReference type="InterPro" id="IPR036249">
    <property type="entry name" value="Thioredoxin-like_sf"/>
</dbReference>
<keyword evidence="4 9" id="KW-1015">Disulfide bond</keyword>
<name>A0A5B3GKA8_9BACT</name>
<evidence type="ECO:0000256" key="4">
    <source>
        <dbReference type="ARBA" id="ARBA00023157"/>
    </source>
</evidence>
<comment type="caution">
    <text evidence="12">The sequence shown here is derived from an EMBL/GenBank/DDBJ whole genome shotgun (WGS) entry which is preliminary data.</text>
</comment>
<dbReference type="GeneID" id="92758554"/>
<dbReference type="Pfam" id="PF00085">
    <property type="entry name" value="Thioredoxin"/>
    <property type="match status" value="1"/>
</dbReference>
<feature type="active site" description="Nucleophile" evidence="8">
    <location>
        <position position="32"/>
    </location>
</feature>
<dbReference type="PIRSF" id="PIRSF000077">
    <property type="entry name" value="Thioredoxin"/>
    <property type="match status" value="1"/>
</dbReference>
<feature type="active site" description="Nucleophile" evidence="8">
    <location>
        <position position="29"/>
    </location>
</feature>
<evidence type="ECO:0000313" key="11">
    <source>
        <dbReference type="EMBL" id="KAA2370579.1"/>
    </source>
</evidence>
<dbReference type="PANTHER" id="PTHR45663:SF11">
    <property type="entry name" value="GEO12009P1"/>
    <property type="match status" value="1"/>
</dbReference>
<dbReference type="PANTHER" id="PTHR45663">
    <property type="entry name" value="GEO12009P1"/>
    <property type="match status" value="1"/>
</dbReference>
<evidence type="ECO:0000256" key="9">
    <source>
        <dbReference type="PIRSR" id="PIRSR000077-4"/>
    </source>
</evidence>
<evidence type="ECO:0000256" key="7">
    <source>
        <dbReference type="PIRNR" id="PIRNR000077"/>
    </source>
</evidence>
<dbReference type="InterPro" id="IPR005746">
    <property type="entry name" value="Thioredoxin"/>
</dbReference>
<evidence type="ECO:0000256" key="8">
    <source>
        <dbReference type="PIRSR" id="PIRSR000077-1"/>
    </source>
</evidence>
<evidence type="ECO:0000256" key="1">
    <source>
        <dbReference type="ARBA" id="ARBA00008987"/>
    </source>
</evidence>
<feature type="disulfide bond" description="Redox-active" evidence="9">
    <location>
        <begin position="29"/>
        <end position="32"/>
    </location>
</feature>
<dbReference type="FunFam" id="3.40.30.10:FF:000001">
    <property type="entry name" value="Thioredoxin"/>
    <property type="match status" value="1"/>
</dbReference>
<evidence type="ECO:0000313" key="13">
    <source>
        <dbReference type="Proteomes" id="UP000322658"/>
    </source>
</evidence>
<evidence type="ECO:0000256" key="2">
    <source>
        <dbReference type="ARBA" id="ARBA00022448"/>
    </source>
</evidence>
<dbReference type="Proteomes" id="UP000323567">
    <property type="component" value="Unassembled WGS sequence"/>
</dbReference>
<dbReference type="EMBL" id="VVXK01000007">
    <property type="protein sequence ID" value="KAA2370579.1"/>
    <property type="molecule type" value="Genomic_DNA"/>
</dbReference>